<proteinExistence type="predicted"/>
<gene>
    <name evidence="1" type="ORF">QWZ14_17475</name>
</gene>
<comment type="caution">
    <text evidence="1">The sequence shown here is derived from an EMBL/GenBank/DDBJ whole genome shotgun (WGS) entry which is preliminary data.</text>
</comment>
<dbReference type="EMBL" id="JAUFPN010000165">
    <property type="protein sequence ID" value="MDN3566162.1"/>
    <property type="molecule type" value="Genomic_DNA"/>
</dbReference>
<evidence type="ECO:0000313" key="2">
    <source>
        <dbReference type="Proteomes" id="UP001529369"/>
    </source>
</evidence>
<evidence type="ECO:0000313" key="1">
    <source>
        <dbReference type="EMBL" id="MDN3566162.1"/>
    </source>
</evidence>
<dbReference type="RefSeq" id="WP_290318060.1">
    <property type="nucleotide sequence ID" value="NZ_JAUFPN010000165.1"/>
</dbReference>
<dbReference type="Gene3D" id="2.160.20.160">
    <property type="match status" value="1"/>
</dbReference>
<reference evidence="2" key="1">
    <citation type="journal article" date="2019" name="Int. J. Syst. Evol. Microbiol.">
        <title>The Global Catalogue of Microorganisms (GCM) 10K type strain sequencing project: providing services to taxonomists for standard genome sequencing and annotation.</title>
        <authorList>
            <consortium name="The Broad Institute Genomics Platform"/>
            <consortium name="The Broad Institute Genome Sequencing Center for Infectious Disease"/>
            <person name="Wu L."/>
            <person name="Ma J."/>
        </authorList>
    </citation>
    <scope>NUCLEOTIDE SEQUENCE [LARGE SCALE GENOMIC DNA]</scope>
    <source>
        <strain evidence="2">CECT 7131</strain>
    </source>
</reference>
<protein>
    <recommendedName>
        <fullName evidence="3">Calcium-binding protein</fullName>
    </recommendedName>
</protein>
<sequence length="385" mass="36705">MTISADVSWRATNAGTQALRLLQGAGAGSGTIGGAPAAVADSISLSARAQSLLAALLEADPADGAAAQALGVFAATDDAGTGWMVASAGDASAGISILSATPEEVAATAGAAADPAAHASIVTGAGDARIRAYAVVAGRQDARLGISSGDGADSIAGVTTGALAIEAGGGDNQVAARFGTFGDIATGGGRNSIALAGNLGSVTTGDGDTAVAAAGIGIIATTGAGQDSIEGAQWVRAGLGDDSITLGNADLSSIAWRAGDGSDTITLAAAGDGVRATASRAVIGDGSGAFEAAAIGIAPQEGLHIAVPQAEEAGAGTAHAALYLQGVSEADVSASLSGTDLTLSLATTGETLTIRNYDAGRVTFLFDTRDAGGGLSATRTLAGLG</sequence>
<accession>A0ABT8A8M8</accession>
<name>A0ABT8A8M8_9PROT</name>
<evidence type="ECO:0008006" key="3">
    <source>
        <dbReference type="Google" id="ProtNLM"/>
    </source>
</evidence>
<organism evidence="1 2">
    <name type="scientific">Paeniroseomonas aquatica</name>
    <dbReference type="NCBI Taxonomy" id="373043"/>
    <lineage>
        <taxon>Bacteria</taxon>
        <taxon>Pseudomonadati</taxon>
        <taxon>Pseudomonadota</taxon>
        <taxon>Alphaproteobacteria</taxon>
        <taxon>Acetobacterales</taxon>
        <taxon>Acetobacteraceae</taxon>
        <taxon>Paeniroseomonas</taxon>
    </lineage>
</organism>
<keyword evidence="2" id="KW-1185">Reference proteome</keyword>
<dbReference type="Proteomes" id="UP001529369">
    <property type="component" value="Unassembled WGS sequence"/>
</dbReference>